<evidence type="ECO:0000256" key="1">
    <source>
        <dbReference type="SAM" id="MobiDB-lite"/>
    </source>
</evidence>
<feature type="region of interest" description="Disordered" evidence="1">
    <location>
        <begin position="68"/>
        <end position="88"/>
    </location>
</feature>
<evidence type="ECO:0000313" key="2">
    <source>
        <dbReference type="EMBL" id="MBB3771486.1"/>
    </source>
</evidence>
<gene>
    <name evidence="2" type="ORF">FHS55_002085</name>
</gene>
<sequence>MPVNAHVQPSAPPEAPESSTEGDAFTVPEEAIDEALETCAGDARATIRALLLGQAVLRRRVDEARRGASWGYPRGRPSRWINRHGEVG</sequence>
<dbReference type="EMBL" id="JACICD010000003">
    <property type="protein sequence ID" value="MBB3771486.1"/>
    <property type="molecule type" value="Genomic_DNA"/>
</dbReference>
<accession>A0A839Z9S9</accession>
<evidence type="ECO:0000313" key="3">
    <source>
        <dbReference type="Proteomes" id="UP000533469"/>
    </source>
</evidence>
<name>A0A839Z9S9_9HYPH</name>
<reference evidence="2 3" key="1">
    <citation type="submission" date="2020-08" db="EMBL/GenBank/DDBJ databases">
        <title>Genomic Encyclopedia of Type Strains, Phase IV (KMG-IV): sequencing the most valuable type-strain genomes for metagenomic binning, comparative biology and taxonomic classification.</title>
        <authorList>
            <person name="Goeker M."/>
        </authorList>
    </citation>
    <scope>NUCLEOTIDE SEQUENCE [LARGE SCALE GENOMIC DNA]</scope>
    <source>
        <strain evidence="2 3">DSM 5895</strain>
    </source>
</reference>
<dbReference type="AlphaFoldDB" id="A0A839Z9S9"/>
<keyword evidence="3" id="KW-1185">Reference proteome</keyword>
<organism evidence="2 3">
    <name type="scientific">Ancylobacter tetraedralis</name>
    <dbReference type="NCBI Taxonomy" id="217068"/>
    <lineage>
        <taxon>Bacteria</taxon>
        <taxon>Pseudomonadati</taxon>
        <taxon>Pseudomonadota</taxon>
        <taxon>Alphaproteobacteria</taxon>
        <taxon>Hyphomicrobiales</taxon>
        <taxon>Xanthobacteraceae</taxon>
        <taxon>Ancylobacter</taxon>
    </lineage>
</organism>
<feature type="region of interest" description="Disordered" evidence="1">
    <location>
        <begin position="1"/>
        <end position="23"/>
    </location>
</feature>
<proteinExistence type="predicted"/>
<protein>
    <submittedName>
        <fullName evidence="2">Uncharacterized protein</fullName>
    </submittedName>
</protein>
<comment type="caution">
    <text evidence="2">The sequence shown here is derived from an EMBL/GenBank/DDBJ whole genome shotgun (WGS) entry which is preliminary data.</text>
</comment>
<dbReference type="Proteomes" id="UP000533469">
    <property type="component" value="Unassembled WGS sequence"/>
</dbReference>